<name>A0A8C9HDJ5_9PRIM</name>
<dbReference type="Ensembl" id="ENSPTET00000025637.1">
    <property type="protein sequence ID" value="ENSPTEP00000017381.1"/>
    <property type="gene ID" value="ENSPTEG00000018903.1"/>
</dbReference>
<dbReference type="GO" id="GO:0005786">
    <property type="term" value="C:signal recognition particle, endoplasmic reticulum targeting"/>
    <property type="evidence" value="ECO:0007669"/>
    <property type="project" value="TreeGrafter"/>
</dbReference>
<dbReference type="AlphaFoldDB" id="A0A8C9HDJ5"/>
<reference evidence="2" key="1">
    <citation type="submission" date="2025-08" db="UniProtKB">
        <authorList>
            <consortium name="Ensembl"/>
        </authorList>
    </citation>
    <scope>IDENTIFICATION</scope>
</reference>
<feature type="region of interest" description="Disordered" evidence="1">
    <location>
        <begin position="136"/>
        <end position="184"/>
    </location>
</feature>
<dbReference type="PANTHER" id="PTHR14094:SF9">
    <property type="entry name" value="SIGNAL RECOGNITION PARTICLE SUBUNIT SRP72"/>
    <property type="match status" value="1"/>
</dbReference>
<keyword evidence="3" id="KW-1185">Reference proteome</keyword>
<evidence type="ECO:0000313" key="3">
    <source>
        <dbReference type="Proteomes" id="UP000694416"/>
    </source>
</evidence>
<evidence type="ECO:0008006" key="4">
    <source>
        <dbReference type="Google" id="ProtNLM"/>
    </source>
</evidence>
<dbReference type="GO" id="GO:0043022">
    <property type="term" value="F:ribosome binding"/>
    <property type="evidence" value="ECO:0007669"/>
    <property type="project" value="TreeGrafter"/>
</dbReference>
<protein>
    <recommendedName>
        <fullName evidence="4">Signal recognition particle subunit SRP72</fullName>
    </recommendedName>
</protein>
<accession>A0A8C9HDJ5</accession>
<dbReference type="PANTHER" id="PTHR14094">
    <property type="entry name" value="SIGNAL RECOGNITION PARTICLE 72"/>
    <property type="match status" value="1"/>
</dbReference>
<evidence type="ECO:0000256" key="1">
    <source>
        <dbReference type="SAM" id="MobiDB-lite"/>
    </source>
</evidence>
<feature type="compositionally biased region" description="Basic and acidic residues" evidence="1">
    <location>
        <begin position="136"/>
        <end position="147"/>
    </location>
</feature>
<organism evidence="2 3">
    <name type="scientific">Piliocolobus tephrosceles</name>
    <name type="common">Ugandan red Colobus</name>
    <dbReference type="NCBI Taxonomy" id="591936"/>
    <lineage>
        <taxon>Eukaryota</taxon>
        <taxon>Metazoa</taxon>
        <taxon>Chordata</taxon>
        <taxon>Craniata</taxon>
        <taxon>Vertebrata</taxon>
        <taxon>Euteleostomi</taxon>
        <taxon>Mammalia</taxon>
        <taxon>Eutheria</taxon>
        <taxon>Euarchontoglires</taxon>
        <taxon>Primates</taxon>
        <taxon>Haplorrhini</taxon>
        <taxon>Catarrhini</taxon>
        <taxon>Cercopithecidae</taxon>
        <taxon>Colobinae</taxon>
        <taxon>Piliocolobus</taxon>
    </lineage>
</organism>
<sequence length="232" mass="25829">MVSVFVIIYSHEEDIDIAIEVFTQTIQWCQNHWPKSPAHLSLIKEAANVKLKYKRKKEAINFYTLAQLISAYSLVDPEKDRALCEHLSLSDSVSLKVDVKALENSPGTTYIWKKGGEVTGDDPERWLPTQEHSYYEGRKKGKNKDQIGKGTQGAIAGASSELDARKTVSSPPTSPRPGSAATLSASTSNIILPRHRNLQGLQQQKRNSNRKRRKVEKVAGDENILVAGCFLN</sequence>
<dbReference type="InterPro" id="IPR026270">
    <property type="entry name" value="SRP72"/>
</dbReference>
<dbReference type="GO" id="GO:0006614">
    <property type="term" value="P:SRP-dependent cotranslational protein targeting to membrane"/>
    <property type="evidence" value="ECO:0007669"/>
    <property type="project" value="InterPro"/>
</dbReference>
<reference evidence="2" key="2">
    <citation type="submission" date="2025-09" db="UniProtKB">
        <authorList>
            <consortium name="Ensembl"/>
        </authorList>
    </citation>
    <scope>IDENTIFICATION</scope>
</reference>
<evidence type="ECO:0000313" key="2">
    <source>
        <dbReference type="Ensembl" id="ENSPTEP00000017381.1"/>
    </source>
</evidence>
<dbReference type="GO" id="GO:0008312">
    <property type="term" value="F:7S RNA binding"/>
    <property type="evidence" value="ECO:0007669"/>
    <property type="project" value="TreeGrafter"/>
</dbReference>
<proteinExistence type="predicted"/>
<dbReference type="Proteomes" id="UP000694416">
    <property type="component" value="Unplaced"/>
</dbReference>